<dbReference type="AlphaFoldDB" id="A0A024S591"/>
<proteinExistence type="predicted"/>
<dbReference type="EMBL" id="KI911153">
    <property type="protein sequence ID" value="ETS00248.1"/>
    <property type="molecule type" value="Genomic_DNA"/>
</dbReference>
<dbReference type="KEGG" id="trr:M419DRAFT_10299"/>
<evidence type="ECO:0000313" key="2">
    <source>
        <dbReference type="Proteomes" id="UP000024376"/>
    </source>
</evidence>
<protein>
    <submittedName>
        <fullName evidence="1">Uncharacterized protein</fullName>
    </submittedName>
</protein>
<accession>A0A024S591</accession>
<organism evidence="1 2">
    <name type="scientific">Hypocrea jecorina (strain ATCC 56765 / BCRC 32924 / NRRL 11460 / Rut C-30)</name>
    <name type="common">Trichoderma reesei</name>
    <dbReference type="NCBI Taxonomy" id="1344414"/>
    <lineage>
        <taxon>Eukaryota</taxon>
        <taxon>Fungi</taxon>
        <taxon>Dikarya</taxon>
        <taxon>Ascomycota</taxon>
        <taxon>Pezizomycotina</taxon>
        <taxon>Sordariomycetes</taxon>
        <taxon>Hypocreomycetidae</taxon>
        <taxon>Hypocreales</taxon>
        <taxon>Hypocreaceae</taxon>
        <taxon>Trichoderma</taxon>
    </lineage>
</organism>
<evidence type="ECO:0000313" key="1">
    <source>
        <dbReference type="EMBL" id="ETS00248.1"/>
    </source>
</evidence>
<dbReference type="HOGENOM" id="CLU_123978_0_0_1"/>
<gene>
    <name evidence="1" type="ORF">M419DRAFT_10299</name>
</gene>
<reference evidence="2" key="1">
    <citation type="journal article" date="2013" name="Ind. Biotechnol.">
        <title>Comparative genomics analysis of Trichoderma reesei strains.</title>
        <authorList>
            <person name="Koike H."/>
            <person name="Aerts A."/>
            <person name="LaButti K."/>
            <person name="Grigoriev I.V."/>
            <person name="Baker S.E."/>
        </authorList>
    </citation>
    <scope>NUCLEOTIDE SEQUENCE [LARGE SCALE GENOMIC DNA]</scope>
    <source>
        <strain evidence="2">ATCC 56765 / BCRC 32924 / NRRL 11460 / Rut C-30</strain>
    </source>
</reference>
<name>A0A024S591_HYPJR</name>
<dbReference type="OrthoDB" id="5282002at2759"/>
<dbReference type="Proteomes" id="UP000024376">
    <property type="component" value="Unassembled WGS sequence"/>
</dbReference>
<sequence length="133" mass="14622">MSNIPSPETRTAISSKLTTLIQTIESDPAFDRSSPSGLFHMWDFAKRTEYMLSEVDNIRQPGYEFRLPGQIKITARGDAAAQQLFNDALTRSITLDQLVSGPPMMRAMMGMAGPVSPEIQAASKAVVDAFKQQ</sequence>